<proteinExistence type="predicted"/>
<protein>
    <submittedName>
        <fullName evidence="2">Uncharacterized protein</fullName>
    </submittedName>
</protein>
<dbReference type="EMBL" id="CP115165">
    <property type="protein sequence ID" value="WDA58002.1"/>
    <property type="molecule type" value="Genomic_DNA"/>
</dbReference>
<dbReference type="Proteomes" id="UP001217044">
    <property type="component" value="Chromosome"/>
</dbReference>
<evidence type="ECO:0000256" key="1">
    <source>
        <dbReference type="SAM" id="MobiDB-lite"/>
    </source>
</evidence>
<name>A0ABY7UYK8_9DEIO</name>
<sequence length="109" mass="11815">MNSEPGGSDPHPDTQFSEYAQNRVVTGTRGVSRDELRDLITEHGCWGRTLADFQDLAGVRISGDTAYITQFYLLPGPAPHADGQPESLADTWDALQREHALPAPPAPST</sequence>
<keyword evidence="3" id="KW-1185">Reference proteome</keyword>
<organism evidence="2 3">
    <name type="scientific">Deinococcus aquaticus</name>
    <dbReference type="NCBI Taxonomy" id="328692"/>
    <lineage>
        <taxon>Bacteria</taxon>
        <taxon>Thermotogati</taxon>
        <taxon>Deinococcota</taxon>
        <taxon>Deinococci</taxon>
        <taxon>Deinococcales</taxon>
        <taxon>Deinococcaceae</taxon>
        <taxon>Deinococcus</taxon>
    </lineage>
</organism>
<reference evidence="2 3" key="1">
    <citation type="submission" date="2022-12" db="EMBL/GenBank/DDBJ databases">
        <title>Genome Sequence of Deinococcus aquaticus Type Strain PB314.</title>
        <authorList>
            <person name="Albert C."/>
            <person name="Hill J."/>
            <person name="Boren L."/>
            <person name="Scholz-Ng S."/>
            <person name="Fatema N."/>
            <person name="Grosso R."/>
            <person name="Soboslay E."/>
            <person name="Tuohy J."/>
        </authorList>
    </citation>
    <scope>NUCLEOTIDE SEQUENCE [LARGE SCALE GENOMIC DNA]</scope>
    <source>
        <strain evidence="2 3">PB-314</strain>
    </source>
</reference>
<dbReference type="RefSeq" id="WP_273987925.1">
    <property type="nucleotide sequence ID" value="NZ_BAABQT010000003.1"/>
</dbReference>
<gene>
    <name evidence="2" type="ORF">M8445_11670</name>
</gene>
<feature type="region of interest" description="Disordered" evidence="1">
    <location>
        <begin position="77"/>
        <end position="109"/>
    </location>
</feature>
<evidence type="ECO:0000313" key="2">
    <source>
        <dbReference type="EMBL" id="WDA58002.1"/>
    </source>
</evidence>
<accession>A0ABY7UYK8</accession>
<feature type="region of interest" description="Disordered" evidence="1">
    <location>
        <begin position="1"/>
        <end position="27"/>
    </location>
</feature>
<evidence type="ECO:0000313" key="3">
    <source>
        <dbReference type="Proteomes" id="UP001217044"/>
    </source>
</evidence>
<feature type="compositionally biased region" description="Polar residues" evidence="1">
    <location>
        <begin position="14"/>
        <end position="25"/>
    </location>
</feature>